<proteinExistence type="inferred from homology"/>
<keyword evidence="3 6" id="KW-0812">Transmembrane</keyword>
<dbReference type="Pfam" id="PF02077">
    <property type="entry name" value="SURF4"/>
    <property type="match status" value="1"/>
</dbReference>
<gene>
    <name evidence="7" type="ORF">NADFUDRAFT_50099</name>
</gene>
<dbReference type="STRING" id="857566.A0A1E3PQU5"/>
<dbReference type="GO" id="GO:0016020">
    <property type="term" value="C:membrane"/>
    <property type="evidence" value="ECO:0007669"/>
    <property type="project" value="UniProtKB-SubCell"/>
</dbReference>
<keyword evidence="8" id="KW-1185">Reference proteome</keyword>
<feature type="transmembrane region" description="Helical" evidence="6">
    <location>
        <begin position="206"/>
        <end position="225"/>
    </location>
</feature>
<evidence type="ECO:0000256" key="6">
    <source>
        <dbReference type="SAM" id="Phobius"/>
    </source>
</evidence>
<evidence type="ECO:0000256" key="4">
    <source>
        <dbReference type="ARBA" id="ARBA00022989"/>
    </source>
</evidence>
<evidence type="ECO:0000313" key="8">
    <source>
        <dbReference type="Proteomes" id="UP000095009"/>
    </source>
</evidence>
<protein>
    <submittedName>
        <fullName evidence="7">ER to Golgi transport-related protein</fullName>
    </submittedName>
</protein>
<dbReference type="Proteomes" id="UP000095009">
    <property type="component" value="Unassembled WGS sequence"/>
</dbReference>
<keyword evidence="4 6" id="KW-1133">Transmembrane helix</keyword>
<evidence type="ECO:0000256" key="2">
    <source>
        <dbReference type="ARBA" id="ARBA00006945"/>
    </source>
</evidence>
<feature type="transmembrane region" description="Helical" evidence="6">
    <location>
        <begin position="295"/>
        <end position="314"/>
    </location>
</feature>
<comment type="similarity">
    <text evidence="2">Belongs to the SURF4 family.</text>
</comment>
<feature type="transmembrane region" description="Helical" evidence="6">
    <location>
        <begin position="231"/>
        <end position="251"/>
    </location>
</feature>
<dbReference type="EMBL" id="KV454407">
    <property type="protein sequence ID" value="ODQ67680.1"/>
    <property type="molecule type" value="Genomic_DNA"/>
</dbReference>
<dbReference type="AlphaFoldDB" id="A0A1E3PQU5"/>
<comment type="subcellular location">
    <subcellularLocation>
        <location evidence="1">Membrane</location>
        <topology evidence="1">Multi-pass membrane protein</topology>
    </subcellularLocation>
</comment>
<name>A0A1E3PQU5_9ASCO</name>
<evidence type="ECO:0000256" key="1">
    <source>
        <dbReference type="ARBA" id="ARBA00004141"/>
    </source>
</evidence>
<keyword evidence="5 6" id="KW-0472">Membrane</keyword>
<feature type="transmembrane region" description="Helical" evidence="6">
    <location>
        <begin position="112"/>
        <end position="134"/>
    </location>
</feature>
<sequence length="321" mass="35839">MSIRGTSKFHSMPVSVNSGTSYNGINRGYDANQFGTSNQYNPTPSPSLLKNAQQIAKQVEGLVDTLSDPIKPYLPALGRFLIVATFLEDAIRIVSQWSEQVNYIWKYRHLPYWLTVPFLMVNVFAMIAGSGLIIMRKHTMYAVPGLLAVVVSQAFVYGLLFDLTFVLRNTSLVGGLLMVLSDSFIRDKSRSGIAGLLVIEDKDKGKYFLLVGRILLMFLFLGFISSAKWSVVRSVFHIFGFSACVMVVVGFKAKLNAMLLVISLAVYNLMINHYWTYDASHPVRDLLKYEFFQTLSIIGGLVMVVNAGAGKISIDEKKKIY</sequence>
<feature type="transmembrane region" description="Helical" evidence="6">
    <location>
        <begin position="258"/>
        <end position="275"/>
    </location>
</feature>
<dbReference type="InterPro" id="IPR002995">
    <property type="entry name" value="Surf4"/>
</dbReference>
<evidence type="ECO:0000256" key="5">
    <source>
        <dbReference type="ARBA" id="ARBA00023136"/>
    </source>
</evidence>
<accession>A0A1E3PQU5</accession>
<feature type="transmembrane region" description="Helical" evidence="6">
    <location>
        <begin position="141"/>
        <end position="160"/>
    </location>
</feature>
<evidence type="ECO:0000313" key="7">
    <source>
        <dbReference type="EMBL" id="ODQ67680.1"/>
    </source>
</evidence>
<dbReference type="OrthoDB" id="7859621at2759"/>
<organism evidence="7 8">
    <name type="scientific">Nadsonia fulvescens var. elongata DSM 6958</name>
    <dbReference type="NCBI Taxonomy" id="857566"/>
    <lineage>
        <taxon>Eukaryota</taxon>
        <taxon>Fungi</taxon>
        <taxon>Dikarya</taxon>
        <taxon>Ascomycota</taxon>
        <taxon>Saccharomycotina</taxon>
        <taxon>Dipodascomycetes</taxon>
        <taxon>Dipodascales</taxon>
        <taxon>Dipodascales incertae sedis</taxon>
        <taxon>Nadsonia</taxon>
    </lineage>
</organism>
<reference evidence="7 8" key="1">
    <citation type="journal article" date="2016" name="Proc. Natl. Acad. Sci. U.S.A.">
        <title>Comparative genomics of biotechnologically important yeasts.</title>
        <authorList>
            <person name="Riley R."/>
            <person name="Haridas S."/>
            <person name="Wolfe K.H."/>
            <person name="Lopes M.R."/>
            <person name="Hittinger C.T."/>
            <person name="Goeker M."/>
            <person name="Salamov A.A."/>
            <person name="Wisecaver J.H."/>
            <person name="Long T.M."/>
            <person name="Calvey C.H."/>
            <person name="Aerts A.L."/>
            <person name="Barry K.W."/>
            <person name="Choi C."/>
            <person name="Clum A."/>
            <person name="Coughlan A.Y."/>
            <person name="Deshpande S."/>
            <person name="Douglass A.P."/>
            <person name="Hanson S.J."/>
            <person name="Klenk H.-P."/>
            <person name="LaButti K.M."/>
            <person name="Lapidus A."/>
            <person name="Lindquist E.A."/>
            <person name="Lipzen A.M."/>
            <person name="Meier-Kolthoff J.P."/>
            <person name="Ohm R.A."/>
            <person name="Otillar R.P."/>
            <person name="Pangilinan J.L."/>
            <person name="Peng Y."/>
            <person name="Rokas A."/>
            <person name="Rosa C.A."/>
            <person name="Scheuner C."/>
            <person name="Sibirny A.A."/>
            <person name="Slot J.C."/>
            <person name="Stielow J.B."/>
            <person name="Sun H."/>
            <person name="Kurtzman C.P."/>
            <person name="Blackwell M."/>
            <person name="Grigoriev I.V."/>
            <person name="Jeffries T.W."/>
        </authorList>
    </citation>
    <scope>NUCLEOTIDE SEQUENCE [LARGE SCALE GENOMIC DNA]</scope>
    <source>
        <strain evidence="7 8">DSM 6958</strain>
    </source>
</reference>
<evidence type="ECO:0000256" key="3">
    <source>
        <dbReference type="ARBA" id="ARBA00022692"/>
    </source>
</evidence>